<gene>
    <name evidence="1" type="ORF">BC349_19400</name>
</gene>
<comment type="caution">
    <text evidence="1">The sequence shown here is derived from an EMBL/GenBank/DDBJ whole genome shotgun (WGS) entry which is preliminary data.</text>
</comment>
<sequence length="98" mass="11320">MSKTSHQKFTAEFKSKVCIEAIKERQTIEALSKKYDLHPTLIITWKKEFLQNSPVVFEKEGHPDAEDKEQLIQALYAQIGELKVANDFLKNSYCKVFG</sequence>
<organism evidence="1 2">
    <name type="scientific">Flavihumibacter stibioxidans</name>
    <dbReference type="NCBI Taxonomy" id="1834163"/>
    <lineage>
        <taxon>Bacteria</taxon>
        <taxon>Pseudomonadati</taxon>
        <taxon>Bacteroidota</taxon>
        <taxon>Chitinophagia</taxon>
        <taxon>Chitinophagales</taxon>
        <taxon>Chitinophagaceae</taxon>
        <taxon>Flavihumibacter</taxon>
    </lineage>
</organism>
<reference evidence="1 2" key="1">
    <citation type="submission" date="2016-07" db="EMBL/GenBank/DDBJ databases">
        <title>Genome analysis of Flavihumibacter stibioxidans YS-17.</title>
        <authorList>
            <person name="Shi K."/>
            <person name="Han Y."/>
            <person name="Wang G."/>
        </authorList>
    </citation>
    <scope>NUCLEOTIDE SEQUENCE [LARGE SCALE GENOMIC DNA]</scope>
    <source>
        <strain evidence="1 2">YS-17</strain>
    </source>
</reference>
<evidence type="ECO:0000313" key="1">
    <source>
        <dbReference type="EMBL" id="MBC6490650.1"/>
    </source>
</evidence>
<evidence type="ECO:0008006" key="3">
    <source>
        <dbReference type="Google" id="ProtNLM"/>
    </source>
</evidence>
<dbReference type="Proteomes" id="UP000765802">
    <property type="component" value="Unassembled WGS sequence"/>
</dbReference>
<keyword evidence="2" id="KW-1185">Reference proteome</keyword>
<dbReference type="SUPFAM" id="SSF46689">
    <property type="entry name" value="Homeodomain-like"/>
    <property type="match status" value="1"/>
</dbReference>
<name>A0ABR7M6L0_9BACT</name>
<protein>
    <recommendedName>
        <fullName evidence="3">Transposase</fullName>
    </recommendedName>
</protein>
<proteinExistence type="predicted"/>
<dbReference type="InterPro" id="IPR009057">
    <property type="entry name" value="Homeodomain-like_sf"/>
</dbReference>
<accession>A0ABR7M6L0</accession>
<dbReference type="EMBL" id="MBUA01000002">
    <property type="protein sequence ID" value="MBC6490650.1"/>
    <property type="molecule type" value="Genomic_DNA"/>
</dbReference>
<evidence type="ECO:0000313" key="2">
    <source>
        <dbReference type="Proteomes" id="UP000765802"/>
    </source>
</evidence>
<dbReference type="RefSeq" id="WP_187256013.1">
    <property type="nucleotide sequence ID" value="NZ_JBHULF010000019.1"/>
</dbReference>